<dbReference type="InterPro" id="IPR001791">
    <property type="entry name" value="Laminin_G"/>
</dbReference>
<dbReference type="Pfam" id="PF18911">
    <property type="entry name" value="PKD_4"/>
    <property type="match status" value="1"/>
</dbReference>
<feature type="domain" description="PA14" evidence="7">
    <location>
        <begin position="1485"/>
        <end position="1649"/>
    </location>
</feature>
<dbReference type="SUPFAM" id="SSF49899">
    <property type="entry name" value="Concanavalin A-like lectins/glucanases"/>
    <property type="match status" value="1"/>
</dbReference>
<dbReference type="PANTHER" id="PTHR46682">
    <property type="entry name" value="ADHESION G-PROTEIN COUPLED RECEPTOR V1"/>
    <property type="match status" value="1"/>
</dbReference>
<protein>
    <submittedName>
        <fullName evidence="8">Ig domain-containing protein</fullName>
    </submittedName>
</protein>
<dbReference type="SMART" id="SM00560">
    <property type="entry name" value="LamGL"/>
    <property type="match status" value="1"/>
</dbReference>
<dbReference type="SMART" id="SM00736">
    <property type="entry name" value="CADG"/>
    <property type="match status" value="3"/>
</dbReference>
<feature type="region of interest" description="Disordered" evidence="5">
    <location>
        <begin position="34"/>
        <end position="68"/>
    </location>
</feature>
<dbReference type="PROSITE" id="PS50093">
    <property type="entry name" value="PKD"/>
    <property type="match status" value="1"/>
</dbReference>
<dbReference type="Gene3D" id="2.60.40.2030">
    <property type="match status" value="7"/>
</dbReference>
<dbReference type="InterPro" id="IPR011658">
    <property type="entry name" value="PA14_dom"/>
</dbReference>
<dbReference type="SMART" id="SM00758">
    <property type="entry name" value="PA14"/>
    <property type="match status" value="2"/>
</dbReference>
<dbReference type="InterPro" id="IPR013320">
    <property type="entry name" value="ConA-like_dom_sf"/>
</dbReference>
<proteinExistence type="predicted"/>
<dbReference type="SMART" id="SM00237">
    <property type="entry name" value="Calx_beta"/>
    <property type="match status" value="5"/>
</dbReference>
<dbReference type="Gene3D" id="2.60.120.1560">
    <property type="match status" value="2"/>
</dbReference>
<evidence type="ECO:0000313" key="9">
    <source>
        <dbReference type="Proteomes" id="UP001320876"/>
    </source>
</evidence>
<feature type="domain" description="PKD" evidence="6">
    <location>
        <begin position="642"/>
        <end position="723"/>
    </location>
</feature>
<feature type="compositionally biased region" description="Low complexity" evidence="5">
    <location>
        <begin position="45"/>
        <end position="58"/>
    </location>
</feature>
<dbReference type="Pfam" id="PF07691">
    <property type="entry name" value="PA14"/>
    <property type="match status" value="2"/>
</dbReference>
<dbReference type="InterPro" id="IPR006644">
    <property type="entry name" value="Cadg"/>
</dbReference>
<reference evidence="8 9" key="1">
    <citation type="submission" date="2022-10" db="EMBL/GenBank/DDBJ databases">
        <title>Luteolibacter arcticus strain CCTCC AB 2014275, whole genome shotgun sequencing project.</title>
        <authorList>
            <person name="Zhao G."/>
            <person name="Shen L."/>
        </authorList>
    </citation>
    <scope>NUCLEOTIDE SEQUENCE [LARGE SCALE GENOMIC DNA]</scope>
    <source>
        <strain evidence="8 9">CCTCC AB 2014275</strain>
    </source>
</reference>
<dbReference type="InterPro" id="IPR003644">
    <property type="entry name" value="Calx_beta"/>
</dbReference>
<dbReference type="SUPFAM" id="SSF49299">
    <property type="entry name" value="PKD domain"/>
    <property type="match status" value="1"/>
</dbReference>
<dbReference type="Pfam" id="PF03160">
    <property type="entry name" value="Calx-beta"/>
    <property type="match status" value="6"/>
</dbReference>
<keyword evidence="4" id="KW-1015">Disulfide bond</keyword>
<dbReference type="EMBL" id="JAPDDT010000001">
    <property type="protein sequence ID" value="MCW1921047.1"/>
    <property type="molecule type" value="Genomic_DNA"/>
</dbReference>
<dbReference type="SUPFAM" id="SSF49464">
    <property type="entry name" value="Carboxypeptidase regulatory domain-like"/>
    <property type="match status" value="1"/>
</dbReference>
<dbReference type="Pfam" id="PF13385">
    <property type="entry name" value="Laminin_G_3"/>
    <property type="match status" value="1"/>
</dbReference>
<gene>
    <name evidence="8" type="ORF">OKA05_00680</name>
</gene>
<sequence length="2924" mass="299978">MKTRQILLLSAASLGIITAITLWPNSAPPIAVPVSQSAPSRPAKDASASTVAAATPEAGSPVEETAGEVSPDFGAWARETPPEPDFAKIEAFDGWVARWKTATPDERAAMAKEGAQLAAGRRPEFKALIASDPRLALEKAVPRVVRQDLPQEIVAQLESPVSSAGTLNVYQGRPADGMELRGDQLTVRYFETGGVSYKARVFGQLEHVTSRKDVPLQGVAVDREMAIAENAVRPLELGERIPAGTVVEETCPVSGETTEAVSTGEAVTDETPTVEVAGRVITLCNGSHVTVLEEEFRTWIQASGPGGAGFFVDNFPGTSSRAIGNLRCLYIRVTYPEQISAPNTEEEAHSDMRNTARYFLENSYGKMTTTTTVTSLVTLPHTMAWYKAKDSEVDGLGLIHNESRSEARKLGYDSNQYDCTIVRINGGPRLEGISWGGGSSVWITWGGMDVLNHECGHSLGRNHANYWTTTDGTAYGNGSNQEYGNSFDVMGGGGGFSAHYNTISKRALGWLPAEYVHTPKTNGVYRIHAYDQPQLEEGKRYALTVAKDSIRQYNIEFHPARGGLLADSALVLYSGMGSNAGHLLDTTPGSAGGKGDGGIAIGRTYSDLEADMHFTVLGKNASSPPSLDVAYFRGPFPGNNAPTLALNASATTIAAGGSVTFTATAADADGDALAYHWDFDDGATASNSAVVTRTFATAAQVTAMLTVSDLKGGTARRHMVINVGSHGKQTVTGAVTWNAQALQGVRVSNGTKYAFTDASGNYSLSGLNTGANTLTATLNGYTFTPSFTNPLGVVAGTNTANWTAGNSTFVTLAKTADPVEGGANGTFTLTRTGDTSADLIVRVSPTGGTAAKTTDYTFTPDHATDGSYRTFTIPAGQASLAVAVAAVNDTAQEGPETITLQLASTGEYLSNAGNSMVMTVGDNDTTLPQVAVVSNDPYATEASADAGSFTFTRTGSTAAALNVSVAWTGTATNGADVTTLPATVTIPSGQASYTLAVSPLNDSAIEIPETVIATVNTSAAYVRDGGLQTATVTLSDDDTPVVTVSLPDASASEAGPDSGLFLIHRTGSTAAALKVYYGVHGTALHGTDYGALNGEVIIPAGATSAPVVIAPYNDDLGEPAESVVLAVTTFNNGYSLGSAFQGTVTIADNADVPVISLRAGTVGAEGGSNPTVVFRAVGSGGGNVTVNYTVSGTATSGSDFTALSGSVSIPATGTNDVTVSIPVTNDTTAESTETVVVTITPNAAYKIYNSASAEAIIRDNDSGGDRVMVSTANQSPAESGATGQFYFSRTGTTGALTVNYAVSGTATNGTDYASLPGTVIIPDGATGMDLLLTPTDDAAVEGTETVTLTVLPGTGYGPDRPASATYLIADSESPAISVGFQAATVTVSEADAGGEYRNIPVTLSAASTDTVTVDYTANGGSAEGDDVDWAFVTPGNVPIPGGTLTFAPGVTSQNLRIRIKNDGVMEPVETATLELRAPRFASLSSGTAKQSLLIFDDAPSALVLEERWSGGTVYTNQSWSTNTPNYAGVLYSFTPGQDVADSYSRRLVGQIVAPVSGTYKFWIASDDASRLYLSTTSSAAQKAQIASVSGYTNFQAWDANASQASANITLTAGQSYYMEVQHQEGGGGDHVSVAWQGPNFTRTPITLATPQSTAPRFVRLASAATTRSEADGSEPLLMVLLDRPAGSTPVTVNYTVGGTATAGSDYTLAPGTLTFAAGEQVKTLPLSILADAIGESPEAIVVSLSNPSGAQLTSPSTHVITLRDTDVPTVEALFATATSAMSSGTVIGTSTATPASGRSITGWAIVAGNTGNAFAINASGQVSLVTPAALPNPGGVQLVVRAFDNAGSSGDGVVNVICNAPANKVVEQRWNGGSAYDSEDWTGTPAFTGTLANFTTGQNVADNYSRRLTGYLKPATTGDYTFWIAGDDDCRLYLSSNGSHSNKTEIASVDGWTNFQAWDSQAVQKSAVIPLVAGKVYWLEAHHKEGGGGDHVSVAWQGPGISRQAIPAGVMFPNVAGVNFENPPVPPSIALTSPANGAEFDSGDAVTLDAAVAGGSLAVSTVEFYRGATLIGSDNNPPYSVTWSSAVAGNHVLTAKATYTGGGVTSSGVTIAVADVDPAGDPDGDGFTTGLELALGTNPNSSASQPSSLYANLRAWWKLDESSGTNADDTTGRLQDGTVSGAAWSSGTFGNALSFDGVDDGVFVGTSAAVLGSGNFSLAAWVKVTPGSPVGTVIQQRDPGASGHLGEYMVNVNANGTVNFFVYNNDVYQFNLTTTAAVNDGQWHHVVALRDGTSGKIFIDGVESASGSGTIQALLSRSVSIGYDHRDSNKRFTGMIDDVRIYERALSPGELDTLSPNRAPIFTADPVVKSDAAEDGAYAGSLSGDVANPDSGETLTFSKVTGPAWLSVAADGTLSGTPGNGDVGPNSFTIRVEDGAGLADDAALSIAVTNTNDAPVFAADPIAGSNATEDAAYSGSLSGTASDVDAGDTLSYSKVSGPAWLTVASNGTLGGTPGNDDVGANSFTVRVTDGGLTDDAVLNIAVANVNDAPGFTADPIAGAAATEDQAYAGSLSATANDIDTSDTLTFSKVSGPSWLTVTANGALSGTPSNAEVGANAFTVRVTDGAGAYDEAALNISVANVNDAPVLTLDPITREAGAEQVAYAGTSLAGAAVDGDAGDSVTYSKFSGPGWLTVAASGALSGTPPAGTAGSNVFIVRATDVLGAYDEATLTIDIVGPSLPLPWDESDVGSGIAAGSSSHSAGIYTVSGAGALGNSFLGSRNDAFRFVWQTLSGDGEITARINALQATGTSSRVGVMIRDTLASNSRHVFMGMTDDNDYRWVRRTSNNGNTSTTSSSTSTVPSTWVRLVRVGNTITAYKSSNGSSWTQVGSVSASLPANCYVGLVVASGTSGGLNTSQFSNVSVTP</sequence>
<feature type="domain" description="PA14" evidence="7">
    <location>
        <begin position="1833"/>
        <end position="2010"/>
    </location>
</feature>
<dbReference type="Pfam" id="PF05345">
    <property type="entry name" value="He_PIG"/>
    <property type="match status" value="4"/>
</dbReference>
<evidence type="ECO:0000256" key="2">
    <source>
        <dbReference type="ARBA" id="ARBA00022737"/>
    </source>
</evidence>
<dbReference type="CDD" id="cd00110">
    <property type="entry name" value="LamG"/>
    <property type="match status" value="1"/>
</dbReference>
<keyword evidence="3" id="KW-0106">Calcium</keyword>
<dbReference type="Gene3D" id="2.60.120.200">
    <property type="match status" value="2"/>
</dbReference>
<evidence type="ECO:0000256" key="4">
    <source>
        <dbReference type="ARBA" id="ARBA00023157"/>
    </source>
</evidence>
<dbReference type="InterPro" id="IPR008969">
    <property type="entry name" value="CarboxyPept-like_regulatory"/>
</dbReference>
<evidence type="ECO:0000256" key="3">
    <source>
        <dbReference type="ARBA" id="ARBA00022837"/>
    </source>
</evidence>
<dbReference type="SUPFAM" id="SSF49313">
    <property type="entry name" value="Cadherin-like"/>
    <property type="match status" value="4"/>
</dbReference>
<dbReference type="PANTHER" id="PTHR46682:SF1">
    <property type="entry name" value="ADHESION G-PROTEIN COUPLED RECEPTOR V1"/>
    <property type="match status" value="1"/>
</dbReference>
<dbReference type="RefSeq" id="WP_264485156.1">
    <property type="nucleotide sequence ID" value="NZ_JAPDDT010000001.1"/>
</dbReference>
<evidence type="ECO:0000256" key="1">
    <source>
        <dbReference type="ARBA" id="ARBA00022729"/>
    </source>
</evidence>
<evidence type="ECO:0000256" key="5">
    <source>
        <dbReference type="SAM" id="MobiDB-lite"/>
    </source>
</evidence>
<evidence type="ECO:0000259" key="7">
    <source>
        <dbReference type="PROSITE" id="PS51820"/>
    </source>
</evidence>
<accession>A0ABT3GBP8</accession>
<dbReference type="InterPro" id="IPR038081">
    <property type="entry name" value="CalX-like_sf"/>
</dbReference>
<keyword evidence="2" id="KW-0677">Repeat</keyword>
<evidence type="ECO:0000259" key="6">
    <source>
        <dbReference type="PROSITE" id="PS50093"/>
    </source>
</evidence>
<dbReference type="InterPro" id="IPR000601">
    <property type="entry name" value="PKD_dom"/>
</dbReference>
<evidence type="ECO:0000313" key="8">
    <source>
        <dbReference type="EMBL" id="MCW1921047.1"/>
    </source>
</evidence>
<comment type="caution">
    <text evidence="8">The sequence shown here is derived from an EMBL/GenBank/DDBJ whole genome shotgun (WGS) entry which is preliminary data.</text>
</comment>
<dbReference type="InterPro" id="IPR037524">
    <property type="entry name" value="PA14/GLEYA"/>
</dbReference>
<dbReference type="InterPro" id="IPR015919">
    <property type="entry name" value="Cadherin-like_sf"/>
</dbReference>
<dbReference type="InterPro" id="IPR013783">
    <property type="entry name" value="Ig-like_fold"/>
</dbReference>
<dbReference type="Proteomes" id="UP001320876">
    <property type="component" value="Unassembled WGS sequence"/>
</dbReference>
<dbReference type="PROSITE" id="PS51820">
    <property type="entry name" value="PA14"/>
    <property type="match status" value="2"/>
</dbReference>
<dbReference type="InterPro" id="IPR006558">
    <property type="entry name" value="LamG-like"/>
</dbReference>
<dbReference type="SUPFAM" id="SSF141072">
    <property type="entry name" value="CalX-like"/>
    <property type="match status" value="7"/>
</dbReference>
<dbReference type="InterPro" id="IPR022409">
    <property type="entry name" value="PKD/Chitinase_dom"/>
</dbReference>
<dbReference type="SMART" id="SM00089">
    <property type="entry name" value="PKD"/>
    <property type="match status" value="1"/>
</dbReference>
<dbReference type="Pfam" id="PF17957">
    <property type="entry name" value="Big_7"/>
    <property type="match status" value="1"/>
</dbReference>
<dbReference type="Gene3D" id="2.60.40.10">
    <property type="entry name" value="Immunoglobulins"/>
    <property type="match status" value="6"/>
</dbReference>
<organism evidence="8 9">
    <name type="scientific">Luteolibacter arcticus</name>
    <dbReference type="NCBI Taxonomy" id="1581411"/>
    <lineage>
        <taxon>Bacteria</taxon>
        <taxon>Pseudomonadati</taxon>
        <taxon>Verrucomicrobiota</taxon>
        <taxon>Verrucomicrobiia</taxon>
        <taxon>Verrucomicrobiales</taxon>
        <taxon>Verrucomicrobiaceae</taxon>
        <taxon>Luteolibacter</taxon>
    </lineage>
</organism>
<dbReference type="InterPro" id="IPR026919">
    <property type="entry name" value="ADGRV1"/>
</dbReference>
<keyword evidence="1" id="KW-0732">Signal</keyword>
<dbReference type="InterPro" id="IPR035986">
    <property type="entry name" value="PKD_dom_sf"/>
</dbReference>
<dbReference type="SUPFAM" id="SSF56988">
    <property type="entry name" value="Anthrax protective antigen"/>
    <property type="match status" value="2"/>
</dbReference>
<name>A0ABT3GBP8_9BACT</name>
<keyword evidence="9" id="KW-1185">Reference proteome</keyword>